<evidence type="ECO:0000313" key="2">
    <source>
        <dbReference type="Proteomes" id="UP001149090"/>
    </source>
</evidence>
<evidence type="ECO:0000313" key="1">
    <source>
        <dbReference type="EMBL" id="KAJ5078628.1"/>
    </source>
</evidence>
<proteinExistence type="predicted"/>
<name>A0A9Q0RGD2_ANAIG</name>
<reference evidence="1" key="1">
    <citation type="submission" date="2022-10" db="EMBL/GenBank/DDBJ databases">
        <title>Novel sulphate-reducing endosymbionts in the free-living metamonad Anaeramoeba.</title>
        <authorList>
            <person name="Jerlstrom-Hultqvist J."/>
            <person name="Cepicka I."/>
            <person name="Gallot-Lavallee L."/>
            <person name="Salas-Leiva D."/>
            <person name="Curtis B.A."/>
            <person name="Zahonova K."/>
            <person name="Pipaliya S."/>
            <person name="Dacks J."/>
            <person name="Roger A.J."/>
        </authorList>
    </citation>
    <scope>NUCLEOTIDE SEQUENCE</scope>
    <source>
        <strain evidence="1">BMAN</strain>
    </source>
</reference>
<accession>A0A9Q0RGD2</accession>
<comment type="caution">
    <text evidence="1">The sequence shown here is derived from an EMBL/GenBank/DDBJ whole genome shotgun (WGS) entry which is preliminary data.</text>
</comment>
<protein>
    <submittedName>
        <fullName evidence="1">Uncharacterized protein</fullName>
    </submittedName>
</protein>
<sequence>MSSLKEILKQSKKPIQIDSIFGLKFTQKQSNLFFKFCKNSNEISTNWDNRHKPVVSNKLDWYFKFSQIFLRSHKNWIPHPQQIITNSKNPKPTKLKRRFKNLTHFEQAIKSNQIHPPELIYETIRFLKIFCQWIDSEFESNLEENIQEKDEQPKLIISQSSQNCGISLLMATLLAKSFYNREQLRDFGIINILLYLINKTIKILENVNREKQKQNLDSISKKVDFVEFILSNTLRLIELFIDPEFYPKKKHILKLIEGNDLIQKIIQLHHLFLLLSQDFSLNLEEYNIQLLLIEMFRVFNQQDLFHEKQISKVTNMIIENLYPSNFQLPKIHSKEKFEDSFDNITKIILDEQENNSNQNVQINIEEQKHQEEKLISFHLRIIVLKLIREIIQKNPFIEQEIIENMNISLLGDFILWIGFNFPTKINSSKFTEKPEFNEEIDYNVLKRIIISLNLNWFPISKMSPTHRHFL</sequence>
<keyword evidence="2" id="KW-1185">Reference proteome</keyword>
<gene>
    <name evidence="1" type="ORF">M0811_04953</name>
</gene>
<dbReference type="AlphaFoldDB" id="A0A9Q0RGD2"/>
<organism evidence="1 2">
    <name type="scientific">Anaeramoeba ignava</name>
    <name type="common">Anaerobic marine amoeba</name>
    <dbReference type="NCBI Taxonomy" id="1746090"/>
    <lineage>
        <taxon>Eukaryota</taxon>
        <taxon>Metamonada</taxon>
        <taxon>Anaeramoebidae</taxon>
        <taxon>Anaeramoeba</taxon>
    </lineage>
</organism>
<dbReference type="Proteomes" id="UP001149090">
    <property type="component" value="Unassembled WGS sequence"/>
</dbReference>
<dbReference type="EMBL" id="JAPDFW010000053">
    <property type="protein sequence ID" value="KAJ5078628.1"/>
    <property type="molecule type" value="Genomic_DNA"/>
</dbReference>